<evidence type="ECO:0000313" key="3">
    <source>
        <dbReference type="Proteomes" id="UP000256599"/>
    </source>
</evidence>
<evidence type="ECO:0000313" key="2">
    <source>
        <dbReference type="EMBL" id="RDU58937.1"/>
    </source>
</evidence>
<dbReference type="Proteomes" id="UP000256599">
    <property type="component" value="Unassembled WGS sequence"/>
</dbReference>
<gene>
    <name evidence="2" type="ORF">CQA63_08740</name>
</gene>
<keyword evidence="3" id="KW-1185">Reference proteome</keyword>
<dbReference type="OrthoDB" id="9796465at2"/>
<dbReference type="Pfam" id="PF01937">
    <property type="entry name" value="ARMT1-like_dom"/>
    <property type="match status" value="1"/>
</dbReference>
<reference evidence="2 3" key="1">
    <citation type="submission" date="2018-04" db="EMBL/GenBank/DDBJ databases">
        <title>Novel Campyloabacter and Helicobacter Species and Strains.</title>
        <authorList>
            <person name="Mannion A.J."/>
            <person name="Shen Z."/>
            <person name="Fox J.G."/>
        </authorList>
    </citation>
    <scope>NUCLEOTIDE SEQUENCE [LARGE SCALE GENOMIC DNA]</scope>
    <source>
        <strain evidence="2 3">MIT 98-6070</strain>
    </source>
</reference>
<protein>
    <submittedName>
        <fullName evidence="2">DUF89 domain-containing protein</fullName>
    </submittedName>
</protein>
<dbReference type="SUPFAM" id="SSF111321">
    <property type="entry name" value="AF1104-like"/>
    <property type="match status" value="1"/>
</dbReference>
<comment type="caution">
    <text evidence="2">The sequence shown here is derived from an EMBL/GenBank/DDBJ whole genome shotgun (WGS) entry which is preliminary data.</text>
</comment>
<dbReference type="AlphaFoldDB" id="A0A3D8I1I0"/>
<organism evidence="2 3">
    <name type="scientific">Helicobacter marmotae</name>
    <dbReference type="NCBI Taxonomy" id="152490"/>
    <lineage>
        <taxon>Bacteria</taxon>
        <taxon>Pseudomonadati</taxon>
        <taxon>Campylobacterota</taxon>
        <taxon>Epsilonproteobacteria</taxon>
        <taxon>Campylobacterales</taxon>
        <taxon>Helicobacteraceae</taxon>
        <taxon>Helicobacter</taxon>
    </lineage>
</organism>
<sequence length="355" mass="39926">MIAQNACFACLQNQAQKLCSRLCVSDIDIESLLHKARNTPLPPPKIAIDVYGSIAERTGIEDPFFHIKQESMQKAHNIAKALLRTHPAPELEMIEDTGDSIGDTMEDSIEEAPQAQDFRESTGFQKMKLQYKQHFPQARTQAKSPQFNSKFSPQSIAKRLSWAIYVAALGNVIDYGAQDNFSFEQADFALEHLQFAKYDLQAFTQKLQNAKTMLYIADNAGENIFDEVLISSLKTIYPHLHITYATRGAPIINDLTLQDLSHPLASNLKAHCTLLDSGVKSPGFIYEDASGQTQDIYNQADIILSKGMGNFECLHERKDSRLFLLFKVKCDVVATFCDVKKGMMMFIHNHPTQKD</sequence>
<dbReference type="InterPro" id="IPR002791">
    <property type="entry name" value="ARMT1-like_metal-bd"/>
</dbReference>
<evidence type="ECO:0000259" key="1">
    <source>
        <dbReference type="Pfam" id="PF01937"/>
    </source>
</evidence>
<proteinExistence type="predicted"/>
<dbReference type="EMBL" id="NXLR01000025">
    <property type="protein sequence ID" value="RDU58937.1"/>
    <property type="molecule type" value="Genomic_DNA"/>
</dbReference>
<accession>A0A3D8I1I0</accession>
<dbReference type="InterPro" id="IPR036075">
    <property type="entry name" value="ARMT-1-like_metal-bd_sf"/>
</dbReference>
<dbReference type="Gene3D" id="3.40.50.10880">
    <property type="entry name" value="Uncharacterised protein PF01937, DUF89, domain 3"/>
    <property type="match status" value="1"/>
</dbReference>
<feature type="domain" description="Damage-control phosphatase ARMT1-like metal-binding" evidence="1">
    <location>
        <begin position="6"/>
        <end position="343"/>
    </location>
</feature>
<dbReference type="RefSeq" id="WP_104700741.1">
    <property type="nucleotide sequence ID" value="NZ_FZPP01000057.1"/>
</dbReference>
<name>A0A3D8I1I0_9HELI</name>